<keyword evidence="4" id="KW-1185">Reference proteome</keyword>
<sequence>MIDALAADDDLGREERLVVRGDGLGYAQLVAALVQAGPNGRALAHLPEGLRRRLVDAVGGTPAPVGLAALPAPEAGAWEYDAVTGLLSFDDAAARLMGLPDGAGQGPLDTRAPARIHPADQPRVAAALEESLSTGHPYETRFRCLMPDDGWAWRASRARALHPTASPSPATTRRPHRRQVPSAPHGRWTRLIGFIAADV</sequence>
<evidence type="ECO:0000313" key="4">
    <source>
        <dbReference type="Proteomes" id="UP001589748"/>
    </source>
</evidence>
<dbReference type="RefSeq" id="WP_380135444.1">
    <property type="nucleotide sequence ID" value="NZ_JBHLUI010000003.1"/>
</dbReference>
<feature type="region of interest" description="Disordered" evidence="1">
    <location>
        <begin position="162"/>
        <end position="184"/>
    </location>
</feature>
<evidence type="ECO:0000256" key="1">
    <source>
        <dbReference type="SAM" id="MobiDB-lite"/>
    </source>
</evidence>
<comment type="caution">
    <text evidence="3">The sequence shown here is derived from an EMBL/GenBank/DDBJ whole genome shotgun (WGS) entry which is preliminary data.</text>
</comment>
<dbReference type="InterPro" id="IPR000014">
    <property type="entry name" value="PAS"/>
</dbReference>
<name>A0ABV5LSB6_9ACTN</name>
<reference evidence="3 4" key="1">
    <citation type="submission" date="2024-09" db="EMBL/GenBank/DDBJ databases">
        <authorList>
            <person name="Sun Q."/>
            <person name="Mori K."/>
        </authorList>
    </citation>
    <scope>NUCLEOTIDE SEQUENCE [LARGE SCALE GENOMIC DNA]</scope>
    <source>
        <strain evidence="3 4">TISTR 1856</strain>
    </source>
</reference>
<dbReference type="InterPro" id="IPR013655">
    <property type="entry name" value="PAS_fold_3"/>
</dbReference>
<dbReference type="Pfam" id="PF08447">
    <property type="entry name" value="PAS_3"/>
    <property type="match status" value="1"/>
</dbReference>
<protein>
    <submittedName>
        <fullName evidence="3">PAS domain-containing protein</fullName>
    </submittedName>
</protein>
<dbReference type="CDD" id="cd00130">
    <property type="entry name" value="PAS"/>
    <property type="match status" value="1"/>
</dbReference>
<dbReference type="Gene3D" id="3.30.450.20">
    <property type="entry name" value="PAS domain"/>
    <property type="match status" value="1"/>
</dbReference>
<proteinExistence type="predicted"/>
<feature type="domain" description="PAS fold-3" evidence="2">
    <location>
        <begin position="90"/>
        <end position="162"/>
    </location>
</feature>
<gene>
    <name evidence="3" type="ORF">ACFFVI_08235</name>
</gene>
<dbReference type="EMBL" id="JBHMDM010000004">
    <property type="protein sequence ID" value="MFB9376955.1"/>
    <property type="molecule type" value="Genomic_DNA"/>
</dbReference>
<dbReference type="SUPFAM" id="SSF55785">
    <property type="entry name" value="PYP-like sensor domain (PAS domain)"/>
    <property type="match status" value="1"/>
</dbReference>
<evidence type="ECO:0000259" key="2">
    <source>
        <dbReference type="Pfam" id="PF08447"/>
    </source>
</evidence>
<dbReference type="Proteomes" id="UP001589748">
    <property type="component" value="Unassembled WGS sequence"/>
</dbReference>
<organism evidence="3 4">
    <name type="scientific">Kineococcus gynurae</name>
    <dbReference type="NCBI Taxonomy" id="452979"/>
    <lineage>
        <taxon>Bacteria</taxon>
        <taxon>Bacillati</taxon>
        <taxon>Actinomycetota</taxon>
        <taxon>Actinomycetes</taxon>
        <taxon>Kineosporiales</taxon>
        <taxon>Kineosporiaceae</taxon>
        <taxon>Kineococcus</taxon>
    </lineage>
</organism>
<evidence type="ECO:0000313" key="3">
    <source>
        <dbReference type="EMBL" id="MFB9376955.1"/>
    </source>
</evidence>
<accession>A0ABV5LSB6</accession>
<dbReference type="InterPro" id="IPR035965">
    <property type="entry name" value="PAS-like_dom_sf"/>
</dbReference>